<feature type="region of interest" description="Disordered" evidence="22">
    <location>
        <begin position="1626"/>
        <end position="1664"/>
    </location>
</feature>
<dbReference type="SUPFAM" id="SSF52058">
    <property type="entry name" value="L domain-like"/>
    <property type="match status" value="2"/>
</dbReference>
<dbReference type="Pfam" id="PF00595">
    <property type="entry name" value="PDZ"/>
    <property type="match status" value="4"/>
</dbReference>
<keyword evidence="14" id="KW-0175">Coiled coil</keyword>
<dbReference type="CDD" id="cd06701">
    <property type="entry name" value="PDZ4_Scribble-like"/>
    <property type="match status" value="1"/>
</dbReference>
<evidence type="ECO:0000256" key="18">
    <source>
        <dbReference type="ARBA" id="ARBA00023288"/>
    </source>
</evidence>
<evidence type="ECO:0000256" key="6">
    <source>
        <dbReference type="ARBA" id="ARBA00022475"/>
    </source>
</evidence>
<dbReference type="CDD" id="cd06704">
    <property type="entry name" value="PDZ1_Scribble-like"/>
    <property type="match status" value="1"/>
</dbReference>
<reference evidence="24" key="1">
    <citation type="submission" date="2021-06" db="EMBL/GenBank/DDBJ databases">
        <authorList>
            <consortium name="Wellcome Sanger Institute Data Sharing"/>
        </authorList>
    </citation>
    <scope>NUCLEOTIDE SEQUENCE [LARGE SCALE GENOMIC DNA]</scope>
</reference>
<feature type="region of interest" description="Disordered" evidence="22">
    <location>
        <begin position="1394"/>
        <end position="1423"/>
    </location>
</feature>
<dbReference type="SMART" id="SM00364">
    <property type="entry name" value="LRR_BAC"/>
    <property type="match status" value="10"/>
</dbReference>
<evidence type="ECO:0000313" key="25">
    <source>
        <dbReference type="Proteomes" id="UP000694620"/>
    </source>
</evidence>
<evidence type="ECO:0000256" key="17">
    <source>
        <dbReference type="ARBA" id="ARBA00023273"/>
    </source>
</evidence>
<dbReference type="FunFam" id="2.30.42.10:FF:000114">
    <property type="entry name" value="protein scribble homolog isoform X1"/>
    <property type="match status" value="1"/>
</dbReference>
<dbReference type="GO" id="GO:0005737">
    <property type="term" value="C:cytoplasm"/>
    <property type="evidence" value="ECO:0007669"/>
    <property type="project" value="UniProtKB-SubCell"/>
</dbReference>
<dbReference type="GO" id="GO:0005912">
    <property type="term" value="C:adherens junction"/>
    <property type="evidence" value="ECO:0007669"/>
    <property type="project" value="UniProtKB-SubCell"/>
</dbReference>
<feature type="domain" description="PDZ" evidence="23">
    <location>
        <begin position="839"/>
        <end position="927"/>
    </location>
</feature>
<dbReference type="GO" id="GO:0030154">
    <property type="term" value="P:cell differentiation"/>
    <property type="evidence" value="ECO:0007669"/>
    <property type="project" value="UniProtKB-KW"/>
</dbReference>
<feature type="compositionally biased region" description="Polar residues" evidence="22">
    <location>
        <begin position="515"/>
        <end position="534"/>
    </location>
</feature>
<reference evidence="24" key="2">
    <citation type="submission" date="2025-08" db="UniProtKB">
        <authorList>
            <consortium name="Ensembl"/>
        </authorList>
    </citation>
    <scope>IDENTIFICATION</scope>
</reference>
<keyword evidence="13" id="KW-0770">Synapse</keyword>
<dbReference type="GO" id="GO:0016323">
    <property type="term" value="C:basolateral plasma membrane"/>
    <property type="evidence" value="ECO:0007669"/>
    <property type="project" value="TreeGrafter"/>
</dbReference>
<dbReference type="PANTHER" id="PTHR23119:SF57">
    <property type="entry name" value="PROTEIN SCRIBBLE HOMOLOG"/>
    <property type="match status" value="1"/>
</dbReference>
<feature type="compositionally biased region" description="Acidic residues" evidence="22">
    <location>
        <begin position="454"/>
        <end position="463"/>
    </location>
</feature>
<evidence type="ECO:0000256" key="2">
    <source>
        <dbReference type="ARBA" id="ARBA00004496"/>
    </source>
</evidence>
<dbReference type="FunFam" id="3.80.10.10:FF:000072">
    <property type="entry name" value="protein scribble homolog isoform X1"/>
    <property type="match status" value="1"/>
</dbReference>
<dbReference type="FunFam" id="3.80.10.10:FF:000202">
    <property type="entry name" value="protein scribble homolog isoform X2"/>
    <property type="match status" value="1"/>
</dbReference>
<dbReference type="InterPro" id="IPR032675">
    <property type="entry name" value="LRR_dom_sf"/>
</dbReference>
<evidence type="ECO:0000256" key="19">
    <source>
        <dbReference type="ARBA" id="ARBA00034106"/>
    </source>
</evidence>
<keyword evidence="8" id="KW-0597">Phosphoprotein</keyword>
<feature type="region of interest" description="Disordered" evidence="22">
    <location>
        <begin position="930"/>
        <end position="975"/>
    </location>
</feature>
<dbReference type="GO" id="GO:0043113">
    <property type="term" value="P:receptor clustering"/>
    <property type="evidence" value="ECO:0007669"/>
    <property type="project" value="TreeGrafter"/>
</dbReference>
<feature type="region of interest" description="Disordered" evidence="22">
    <location>
        <begin position="1432"/>
        <end position="1451"/>
    </location>
</feature>
<dbReference type="SMART" id="SM00369">
    <property type="entry name" value="LRR_TYP"/>
    <property type="match status" value="12"/>
</dbReference>
<keyword evidence="9" id="KW-0433">Leucine-rich repeat</keyword>
<feature type="compositionally biased region" description="Polar residues" evidence="22">
    <location>
        <begin position="1331"/>
        <end position="1354"/>
    </location>
</feature>
<evidence type="ECO:0000259" key="23">
    <source>
        <dbReference type="PROSITE" id="PS50106"/>
    </source>
</evidence>
<keyword evidence="25" id="KW-1185">Reference proteome</keyword>
<evidence type="ECO:0000256" key="13">
    <source>
        <dbReference type="ARBA" id="ARBA00023018"/>
    </source>
</evidence>
<dbReference type="InterPro" id="IPR001611">
    <property type="entry name" value="Leu-rich_rpt"/>
</dbReference>
<dbReference type="InterPro" id="IPR036034">
    <property type="entry name" value="PDZ_sf"/>
</dbReference>
<dbReference type="GO" id="GO:0098887">
    <property type="term" value="P:neurotransmitter receptor transport, endosome to postsynaptic membrane"/>
    <property type="evidence" value="ECO:0007669"/>
    <property type="project" value="TreeGrafter"/>
</dbReference>
<evidence type="ECO:0000256" key="14">
    <source>
        <dbReference type="ARBA" id="ARBA00023054"/>
    </source>
</evidence>
<accession>A0A8C4SGN2</accession>
<dbReference type="FunFam" id="2.30.42.10:FF:000041">
    <property type="entry name" value="protein scribble homolog isoform X1"/>
    <property type="match status" value="1"/>
</dbReference>
<keyword evidence="17" id="KW-0966">Cell projection</keyword>
<evidence type="ECO:0000256" key="21">
    <source>
        <dbReference type="ARBA" id="ARBA00072775"/>
    </source>
</evidence>
<dbReference type="InterPro" id="IPR001478">
    <property type="entry name" value="PDZ"/>
</dbReference>
<keyword evidence="12" id="KW-0965">Cell junction</keyword>
<dbReference type="Proteomes" id="UP000694620">
    <property type="component" value="Chromosome 6"/>
</dbReference>
<evidence type="ECO:0000256" key="16">
    <source>
        <dbReference type="ARBA" id="ARBA00023139"/>
    </source>
</evidence>
<feature type="compositionally biased region" description="Polar residues" evidence="22">
    <location>
        <begin position="1266"/>
        <end position="1283"/>
    </location>
</feature>
<dbReference type="GO" id="GO:0014069">
    <property type="term" value="C:postsynaptic density"/>
    <property type="evidence" value="ECO:0007669"/>
    <property type="project" value="TreeGrafter"/>
</dbReference>
<dbReference type="InterPro" id="IPR003591">
    <property type="entry name" value="Leu-rich_rpt_typical-subtyp"/>
</dbReference>
<dbReference type="Ensembl" id="ENSECRT00000017030.1">
    <property type="protein sequence ID" value="ENSECRP00000016735.1"/>
    <property type="gene ID" value="ENSECRG00000011052.1"/>
</dbReference>
<evidence type="ECO:0000313" key="24">
    <source>
        <dbReference type="Ensembl" id="ENSECRP00000016735.1"/>
    </source>
</evidence>
<feature type="region of interest" description="Disordered" evidence="22">
    <location>
        <begin position="1266"/>
        <end position="1363"/>
    </location>
</feature>
<feature type="region of interest" description="Disordered" evidence="22">
    <location>
        <begin position="495"/>
        <end position="609"/>
    </location>
</feature>
<dbReference type="GeneTree" id="ENSGT00940000154025"/>
<keyword evidence="11" id="KW-0221">Differentiation</keyword>
<dbReference type="FunFam" id="2.30.42.10:FF:000074">
    <property type="entry name" value="protein scribble homolog isoform X2"/>
    <property type="match status" value="1"/>
</dbReference>
<keyword evidence="16" id="KW-0564">Palmitate</keyword>
<dbReference type="GO" id="GO:0019901">
    <property type="term" value="F:protein kinase binding"/>
    <property type="evidence" value="ECO:0007669"/>
    <property type="project" value="TreeGrafter"/>
</dbReference>
<feature type="compositionally biased region" description="Acidic residues" evidence="22">
    <location>
        <begin position="565"/>
        <end position="577"/>
    </location>
</feature>
<dbReference type="Gene3D" id="3.80.10.10">
    <property type="entry name" value="Ribonuclease Inhibitor"/>
    <property type="match status" value="4"/>
</dbReference>
<keyword evidence="6" id="KW-1003">Cell membrane</keyword>
<feature type="compositionally biased region" description="Polar residues" evidence="22">
    <location>
        <begin position="1290"/>
        <end position="1301"/>
    </location>
</feature>
<evidence type="ECO:0000256" key="15">
    <source>
        <dbReference type="ARBA" id="ARBA00023136"/>
    </source>
</evidence>
<keyword evidence="18" id="KW-0449">Lipoprotein</keyword>
<evidence type="ECO:0000256" key="11">
    <source>
        <dbReference type="ARBA" id="ARBA00022782"/>
    </source>
</evidence>
<feature type="region of interest" description="Disordered" evidence="22">
    <location>
        <begin position="804"/>
        <end position="834"/>
    </location>
</feature>
<evidence type="ECO:0000256" key="7">
    <source>
        <dbReference type="ARBA" id="ARBA00022490"/>
    </source>
</evidence>
<keyword evidence="10" id="KW-0677">Repeat</keyword>
<dbReference type="PANTHER" id="PTHR23119">
    <property type="entry name" value="DISCS LARGE"/>
    <property type="match status" value="1"/>
</dbReference>
<dbReference type="GO" id="GO:0045197">
    <property type="term" value="P:establishment or maintenance of epithelial cell apical/basal polarity"/>
    <property type="evidence" value="ECO:0007669"/>
    <property type="project" value="TreeGrafter"/>
</dbReference>
<dbReference type="SMART" id="SM00228">
    <property type="entry name" value="PDZ"/>
    <property type="match status" value="4"/>
</dbReference>
<evidence type="ECO:0000256" key="20">
    <source>
        <dbReference type="ARBA" id="ARBA00034110"/>
    </source>
</evidence>
<evidence type="ECO:0000256" key="5">
    <source>
        <dbReference type="ARBA" id="ARBA00022473"/>
    </source>
</evidence>
<dbReference type="PROSITE" id="PS51450">
    <property type="entry name" value="LRR"/>
    <property type="match status" value="4"/>
</dbReference>
<evidence type="ECO:0000256" key="9">
    <source>
        <dbReference type="ARBA" id="ARBA00022614"/>
    </source>
</evidence>
<feature type="domain" description="PDZ" evidence="23">
    <location>
        <begin position="988"/>
        <end position="1077"/>
    </location>
</feature>
<dbReference type="SUPFAM" id="SSF50156">
    <property type="entry name" value="PDZ domain-like"/>
    <property type="match status" value="4"/>
</dbReference>
<feature type="region of interest" description="Disordered" evidence="22">
    <location>
        <begin position="448"/>
        <end position="482"/>
    </location>
</feature>
<dbReference type="GO" id="GO:0098609">
    <property type="term" value="P:cell-cell adhesion"/>
    <property type="evidence" value="ECO:0007669"/>
    <property type="project" value="TreeGrafter"/>
</dbReference>
<feature type="compositionally biased region" description="Acidic residues" evidence="22">
    <location>
        <begin position="592"/>
        <end position="605"/>
    </location>
</feature>
<dbReference type="CDD" id="cd06702">
    <property type="entry name" value="PDZ3_Scribble-like"/>
    <property type="match status" value="1"/>
</dbReference>
<dbReference type="FunFam" id="2.30.42.10:FF:000064">
    <property type="entry name" value="protein lap4 isoform X1"/>
    <property type="match status" value="1"/>
</dbReference>
<dbReference type="Pfam" id="PF13855">
    <property type="entry name" value="LRR_8"/>
    <property type="match status" value="2"/>
</dbReference>
<feature type="domain" description="PDZ" evidence="23">
    <location>
        <begin position="707"/>
        <end position="794"/>
    </location>
</feature>
<evidence type="ECO:0000256" key="22">
    <source>
        <dbReference type="SAM" id="MobiDB-lite"/>
    </source>
</evidence>
<evidence type="ECO:0000256" key="4">
    <source>
        <dbReference type="ARBA" id="ARBA00004536"/>
    </source>
</evidence>
<evidence type="ECO:0000256" key="8">
    <source>
        <dbReference type="ARBA" id="ARBA00022553"/>
    </source>
</evidence>
<dbReference type="GO" id="GO:0098793">
    <property type="term" value="C:presynapse"/>
    <property type="evidence" value="ECO:0007669"/>
    <property type="project" value="UniProtKB-SubCell"/>
</dbReference>
<dbReference type="InterPro" id="IPR050614">
    <property type="entry name" value="Synaptic_Scaffolding_LAP-MAGUK"/>
</dbReference>
<keyword evidence="15" id="KW-0472">Membrane</keyword>
<keyword evidence="5" id="KW-0217">Developmental protein</keyword>
<dbReference type="GO" id="GO:0030027">
    <property type="term" value="C:lamellipodium"/>
    <property type="evidence" value="ECO:0007669"/>
    <property type="project" value="UniProtKB-SubCell"/>
</dbReference>
<organism evidence="24 25">
    <name type="scientific">Erpetoichthys calabaricus</name>
    <name type="common">Rope fish</name>
    <name type="synonym">Calamoichthys calabaricus</name>
    <dbReference type="NCBI Taxonomy" id="27687"/>
    <lineage>
        <taxon>Eukaryota</taxon>
        <taxon>Metazoa</taxon>
        <taxon>Chordata</taxon>
        <taxon>Craniata</taxon>
        <taxon>Vertebrata</taxon>
        <taxon>Euteleostomi</taxon>
        <taxon>Actinopterygii</taxon>
        <taxon>Polypteriformes</taxon>
        <taxon>Polypteridae</taxon>
        <taxon>Erpetoichthys</taxon>
    </lineage>
</organism>
<dbReference type="Pfam" id="PF23598">
    <property type="entry name" value="LRR_14"/>
    <property type="match status" value="1"/>
</dbReference>
<dbReference type="Gene3D" id="2.30.42.10">
    <property type="match status" value="4"/>
</dbReference>
<dbReference type="CDD" id="cd06703">
    <property type="entry name" value="PDZ2_Scribble-like"/>
    <property type="match status" value="1"/>
</dbReference>
<dbReference type="FunFam" id="3.80.10.10:FF:000036">
    <property type="entry name" value="protein scribble homolog isoform X1"/>
    <property type="match status" value="1"/>
</dbReference>
<protein>
    <recommendedName>
        <fullName evidence="21">Protein scribble homolog</fullName>
    </recommendedName>
</protein>
<sequence length="1753" mass="194711">MLKCIPLWRCNRHVESVDKRHCSLQTVPEEIYRYSRSLEELLLDANQLRDLPKPFFRLLNLRKLGLSDNEIQKLPPEVANFMQLVELDISRNDIPEIPESIKFCKSLEIADFSGNPLSRLPDGFTLLRSLAHLALNDVSLQALPSDIGNLTNLVTLELRENLLKSLPTSLSFLVKLEQLDLGSNELEVLPDTLGALPNLRELWLDRNQLSSLPPELGNLRRLVCLDVSENKLEQLPKELNGLMALTDLLLSQNLLETIPDSIGCLKQLSILKVDQNRLTHLSDSIGDCENLSELMLTENLLTTLPRSLGKLKKLTNLNADRNRLTSIPLELGGCSNLNVLSLRDNRVTKLPSELANATELHVLDVAGNRLQNLPFSLTNLNLKAMWLAENQSQPMLKFQTEDDEKTGEKVLTCYLLPQQPSPSLENLLQNSVDESWTDTNLNRVSVIQFQEEPKPEEEDEEAESERKGLQRRATPHPNELKVMKKVIEERRNEAYVARPDEELDSPDDENKRLSGLSNDSHDSQASNSTASAKSDGSEWEETQKQESVVLLASHEPLPDSNNIDQNEEQEDEMEVEYTEPTVRFAEEPIIRDEEEYEDGEGENGEEERPMLPVEKQRLIRKDTPHYKKHFKINKLPKPEAVAALLQGLSTDKVPQEEDEDYGGVQDQNNEMKQLMFLLPDSEGDGEDQMLLRLNDKINSSQQPVKLTLTIIRQTGGLGISIAGGKGSTPYKGDDEGIFISRVSEEGPAARAGVKVGDKLLEVNGVDLHDAEHHKAVEALRSSGTAVSMTVLRERMVEPENAITTTPLRPEDDYFPRERRSGMPFPTEIEEEPGKRERLTTSLMRNDKGLGFSIAGGKGSTPYRAGDTAIFISRVAEGGAAHRDGVLQVGDRVISINGVDMTEARHDQAVALLTGTSPTITLLVERDISEPTVDAKGMGESPSLHRARPHSPPPFLSESSHQEGVEEDAETTQNSHLSRMLEDEYPIEEVRLVKAGGPLGLSIVGGSDHASHPFGVSEPGVFISKVIPKGLAAQSGLRVGDRILEVNAIDLRHATHQEAVKALLSNKQEIRMLVRRDPAPSGMQNIVIEKMSGEKLGISIRGGAKGHAGNPFDPTDEGIFISKVNSNGAAARDGRLKAGMRILEVNNHSLLGMTHAEAVRILRSIGDTLDILVCDGFDPKDAAVIEASPGIIANPFAAGIGRKNSMESISSIDRDLSPEEMEIIQKEMDMVRETSQWEHEEMEKVGYNVGPLKMDYKTLAALPSTSLQKVNRGSSTEPAVNSPNREAPYSPVSQPASINFISSAVPKDNASTKPGVIQPMSRARPSVPHGSQDGQCSPNPFQRSSNPLETQNSPRVPSPLSPDEFPVNIKQAYKTFAAVPTSHVVHEQQENLIQRNNIESKPSPEAPSPSGLNSPEQRSFRDRQKYFEIEVKQQIPENKPKPRVSLVGEDDLKKMREEEARKIEQRAREMLVDEEEDDEDDLAKQMAAVKAHGKVVIDGVEYKIERVDNRNTNNVGVSQVDGKVDSQRNSLEDSFRLEQRPNSMTGLSPVYGGEPIAPIRTAKAERRYQERLRMQSPELLSTQEKDLSPAEKRALEAEKRAMWRAARMKSLEQDALKAQMVIAKSKEAKKRTTLDQLVESPSPAPTPSPTPLEDYSPRNITSPGRLSLSEKKFDYRQFAAIPSSKPVYDIQSPDISEDVKIIDDSGRRAVTPREKEIDGHIPLPATSALEEMALYSNKRKLRHSRRSLETAVPT</sequence>
<evidence type="ECO:0000256" key="12">
    <source>
        <dbReference type="ARBA" id="ARBA00022949"/>
    </source>
</evidence>
<evidence type="ECO:0000256" key="10">
    <source>
        <dbReference type="ARBA" id="ARBA00022737"/>
    </source>
</evidence>
<proteinExistence type="predicted"/>
<name>A0A8C4SGN2_ERPCA</name>
<comment type="subcellular location">
    <subcellularLocation>
        <location evidence="4">Cell junction</location>
        <location evidence="4">Adherens junction</location>
    </subcellularLocation>
    <subcellularLocation>
        <location evidence="1">Cell membrane</location>
        <topology evidence="1">Peripheral membrane protein</topology>
    </subcellularLocation>
    <subcellularLocation>
        <location evidence="3">Cell projection</location>
        <location evidence="3">Lamellipodium</location>
    </subcellularLocation>
    <subcellularLocation>
        <location evidence="2">Cytoplasm</location>
    </subcellularLocation>
    <subcellularLocation>
        <location evidence="20">Postsynapse</location>
    </subcellularLocation>
    <subcellularLocation>
        <location evidence="19">Presynapse</location>
    </subcellularLocation>
</comment>
<dbReference type="GO" id="GO:0098968">
    <property type="term" value="P:neurotransmitter receptor transport postsynaptic membrane to endosome"/>
    <property type="evidence" value="ECO:0007669"/>
    <property type="project" value="TreeGrafter"/>
</dbReference>
<dbReference type="FunFam" id="3.80.10.10:FF:000064">
    <property type="entry name" value="Scribbled planar cell polarity protein"/>
    <property type="match status" value="1"/>
</dbReference>
<gene>
    <name evidence="24" type="primary">SCRIB</name>
    <name evidence="24" type="synonym">scrib</name>
</gene>
<feature type="compositionally biased region" description="Basic and acidic residues" evidence="22">
    <location>
        <begin position="808"/>
        <end position="820"/>
    </location>
</feature>
<dbReference type="InterPro" id="IPR055414">
    <property type="entry name" value="LRR_R13L4/SHOC2-like"/>
</dbReference>
<dbReference type="GO" id="GO:0045211">
    <property type="term" value="C:postsynaptic membrane"/>
    <property type="evidence" value="ECO:0007669"/>
    <property type="project" value="TreeGrafter"/>
</dbReference>
<feature type="domain" description="PDZ" evidence="23">
    <location>
        <begin position="1084"/>
        <end position="1172"/>
    </location>
</feature>
<dbReference type="PROSITE" id="PS50106">
    <property type="entry name" value="PDZ"/>
    <property type="match status" value="4"/>
</dbReference>
<reference evidence="24" key="3">
    <citation type="submission" date="2025-09" db="UniProtKB">
        <authorList>
            <consortium name="Ensembl"/>
        </authorList>
    </citation>
    <scope>IDENTIFICATION</scope>
</reference>
<evidence type="ECO:0000256" key="3">
    <source>
        <dbReference type="ARBA" id="ARBA00004510"/>
    </source>
</evidence>
<evidence type="ECO:0000256" key="1">
    <source>
        <dbReference type="ARBA" id="ARBA00004202"/>
    </source>
</evidence>
<keyword evidence="7" id="KW-0963">Cytoplasm</keyword>